<dbReference type="HOGENOM" id="CLU_034545_4_1_4"/>
<dbReference type="AlphaFoldDB" id="S6ACH9"/>
<dbReference type="OrthoDB" id="9801841at2"/>
<dbReference type="InterPro" id="IPR036457">
    <property type="entry name" value="PPM-type-like_dom_sf"/>
</dbReference>
<dbReference type="STRING" id="1163617.SCD_n01781"/>
<dbReference type="InterPro" id="IPR001932">
    <property type="entry name" value="PPM-type_phosphatase-like_dom"/>
</dbReference>
<dbReference type="PROSITE" id="PS51746">
    <property type="entry name" value="PPM_2"/>
    <property type="match status" value="1"/>
</dbReference>
<dbReference type="GO" id="GO:0004722">
    <property type="term" value="F:protein serine/threonine phosphatase activity"/>
    <property type="evidence" value="ECO:0007669"/>
    <property type="project" value="InterPro"/>
</dbReference>
<dbReference type="SMART" id="SM00332">
    <property type="entry name" value="PP2Cc"/>
    <property type="match status" value="1"/>
</dbReference>
<dbReference type="Proteomes" id="UP000015559">
    <property type="component" value="Chromosome"/>
</dbReference>
<keyword evidence="3" id="KW-1185">Reference proteome</keyword>
<reference evidence="2 3" key="1">
    <citation type="journal article" date="2012" name="Appl. Environ. Microbiol.">
        <title>Draft genome sequence of a psychrotolerant sulfur-oxidizing bacterium, Sulfuricella denitrificans skB26, and proteomic insights into cold adaptation.</title>
        <authorList>
            <person name="Watanabe T."/>
            <person name="Kojima H."/>
            <person name="Fukui M."/>
        </authorList>
    </citation>
    <scope>NUCLEOTIDE SEQUENCE [LARGE SCALE GENOMIC DNA]</scope>
    <source>
        <strain evidence="3">skB26</strain>
    </source>
</reference>
<dbReference type="RefSeq" id="WP_009204785.1">
    <property type="nucleotide sequence ID" value="NC_022357.1"/>
</dbReference>
<feature type="domain" description="PPM-type phosphatase" evidence="1">
    <location>
        <begin position="8"/>
        <end position="255"/>
    </location>
</feature>
<dbReference type="SUPFAM" id="SSF81606">
    <property type="entry name" value="PP2C-like"/>
    <property type="match status" value="1"/>
</dbReference>
<evidence type="ECO:0000313" key="2">
    <source>
        <dbReference type="EMBL" id="BAN35593.1"/>
    </source>
</evidence>
<dbReference type="KEGG" id="sdr:SCD_n01781"/>
<evidence type="ECO:0000259" key="1">
    <source>
        <dbReference type="PROSITE" id="PS51746"/>
    </source>
</evidence>
<protein>
    <submittedName>
        <fullName evidence="2">Protein serine/threonine phosphatase</fullName>
    </submittedName>
</protein>
<evidence type="ECO:0000313" key="3">
    <source>
        <dbReference type="Proteomes" id="UP000015559"/>
    </source>
</evidence>
<dbReference type="eggNOG" id="COG0631">
    <property type="taxonomic scope" value="Bacteria"/>
</dbReference>
<gene>
    <name evidence="2" type="ORF">SCD_n01781</name>
</gene>
<proteinExistence type="predicted"/>
<sequence length="274" mass="30053">MTVQSRVEFASATDTGVVRKFNEDSIATDSEIGLMMLADGMGGYMAGDVASALAISVVKEELAAALGNLESVENDAAKRYLPQTLAVKRAAEKANQMILRVARKNSQCQDMGTTLTLAVFHDDRISIAHVGDSRLYRLRYDRLEQLTMDHSLLQGQVEAGLIDSGDAKLSHNRNLVTRALGKEEKVEVDVREEGMLPGDLYLLCSDGLNDMVEDTDIELALCELKANLPLAANLLVQMANDNGGHDNVSVVLARVRAQSARRGLFERLFGWFRR</sequence>
<dbReference type="Gene3D" id="3.60.40.10">
    <property type="entry name" value="PPM-type phosphatase domain"/>
    <property type="match status" value="1"/>
</dbReference>
<dbReference type="Pfam" id="PF13672">
    <property type="entry name" value="PP2C_2"/>
    <property type="match status" value="1"/>
</dbReference>
<dbReference type="PANTHER" id="PTHR13832:SF827">
    <property type="entry name" value="PROTEIN PHOSPHATASE 1L"/>
    <property type="match status" value="1"/>
</dbReference>
<name>S6ACH9_SULDS</name>
<dbReference type="CDD" id="cd00143">
    <property type="entry name" value="PP2Cc"/>
    <property type="match status" value="1"/>
</dbReference>
<dbReference type="InterPro" id="IPR015655">
    <property type="entry name" value="PP2C"/>
</dbReference>
<dbReference type="SMART" id="SM00331">
    <property type="entry name" value="PP2C_SIG"/>
    <property type="match status" value="1"/>
</dbReference>
<accession>S6ACH9</accession>
<dbReference type="PANTHER" id="PTHR13832">
    <property type="entry name" value="PROTEIN PHOSPHATASE 2C"/>
    <property type="match status" value="1"/>
</dbReference>
<organism evidence="2 3">
    <name type="scientific">Sulfuricella denitrificans (strain DSM 22764 / NBRC 105220 / skB26)</name>
    <dbReference type="NCBI Taxonomy" id="1163617"/>
    <lineage>
        <taxon>Bacteria</taxon>
        <taxon>Pseudomonadati</taxon>
        <taxon>Pseudomonadota</taxon>
        <taxon>Betaproteobacteria</taxon>
        <taxon>Nitrosomonadales</taxon>
        <taxon>Sulfuricellaceae</taxon>
        <taxon>Sulfuricella</taxon>
    </lineage>
</organism>
<dbReference type="EMBL" id="AP013066">
    <property type="protein sequence ID" value="BAN35593.1"/>
    <property type="molecule type" value="Genomic_DNA"/>
</dbReference>